<reference evidence="2" key="1">
    <citation type="submission" date="2015-06" db="EMBL/GenBank/DDBJ databases">
        <authorList>
            <person name="Nguyen H."/>
        </authorList>
    </citation>
    <scope>NUCLEOTIDE SEQUENCE</scope>
    <source>
        <strain evidence="2">DAOM 180753</strain>
    </source>
</reference>
<dbReference type="Proteomes" id="UP001227192">
    <property type="component" value="Unassembled WGS sequence"/>
</dbReference>
<name>A0AAI9T705_PENTH</name>
<sequence length="115" mass="12876">MKQTNYRLFAKFFVLVEAQLLSGDFVYVPQAYLYRYAPDPEVGGSHPILPHPGDTYRTMTAHKPQAGELVVGWVITCESSLLYVFVSFCFSYIESPLKLMGPPSIASRPFLPAVV</sequence>
<keyword evidence="1" id="KW-1133">Transmembrane helix</keyword>
<protein>
    <submittedName>
        <fullName evidence="2">Uncharacterized protein</fullName>
    </submittedName>
</protein>
<comment type="caution">
    <text evidence="2">The sequence shown here is derived from an EMBL/GenBank/DDBJ whole genome shotgun (WGS) entry which is preliminary data.</text>
</comment>
<keyword evidence="1" id="KW-0472">Membrane</keyword>
<feature type="transmembrane region" description="Helical" evidence="1">
    <location>
        <begin position="69"/>
        <end position="93"/>
    </location>
</feature>
<dbReference type="EMBL" id="LACB01000656">
    <property type="protein sequence ID" value="KAJ9481912.1"/>
    <property type="molecule type" value="Genomic_DNA"/>
</dbReference>
<gene>
    <name evidence="2" type="ORF">VN97_g11547</name>
</gene>
<keyword evidence="1" id="KW-0812">Transmembrane</keyword>
<organism evidence="2 3">
    <name type="scientific">Penicillium thymicola</name>
    <dbReference type="NCBI Taxonomy" id="293382"/>
    <lineage>
        <taxon>Eukaryota</taxon>
        <taxon>Fungi</taxon>
        <taxon>Dikarya</taxon>
        <taxon>Ascomycota</taxon>
        <taxon>Pezizomycotina</taxon>
        <taxon>Eurotiomycetes</taxon>
        <taxon>Eurotiomycetidae</taxon>
        <taxon>Eurotiales</taxon>
        <taxon>Aspergillaceae</taxon>
        <taxon>Penicillium</taxon>
    </lineage>
</organism>
<evidence type="ECO:0000256" key="1">
    <source>
        <dbReference type="SAM" id="Phobius"/>
    </source>
</evidence>
<dbReference type="AlphaFoldDB" id="A0AAI9T705"/>
<proteinExistence type="predicted"/>
<keyword evidence="3" id="KW-1185">Reference proteome</keyword>
<evidence type="ECO:0000313" key="2">
    <source>
        <dbReference type="EMBL" id="KAJ9481912.1"/>
    </source>
</evidence>
<accession>A0AAI9T705</accession>
<evidence type="ECO:0000313" key="3">
    <source>
        <dbReference type="Proteomes" id="UP001227192"/>
    </source>
</evidence>
<reference evidence="2" key="2">
    <citation type="journal article" date="2016" name="Fungal Biol.">
        <title>Ochratoxin A production by Penicillium thymicola.</title>
        <authorList>
            <person name="Nguyen H.D.T."/>
            <person name="McMullin D.R."/>
            <person name="Ponomareva E."/>
            <person name="Riley R."/>
            <person name="Pomraning K.R."/>
            <person name="Baker S.E."/>
            <person name="Seifert K.A."/>
        </authorList>
    </citation>
    <scope>NUCLEOTIDE SEQUENCE</scope>
    <source>
        <strain evidence="2">DAOM 180753</strain>
    </source>
</reference>